<evidence type="ECO:0000313" key="2">
    <source>
        <dbReference type="Proteomes" id="UP000821853"/>
    </source>
</evidence>
<name>A0A9J6FFW3_HAELO</name>
<proteinExistence type="predicted"/>
<comment type="caution">
    <text evidence="1">The sequence shown here is derived from an EMBL/GenBank/DDBJ whole genome shotgun (WGS) entry which is preliminary data.</text>
</comment>
<gene>
    <name evidence="1" type="ORF">HPB48_015732</name>
</gene>
<dbReference type="Proteomes" id="UP000821853">
    <property type="component" value="Unassembled WGS sequence"/>
</dbReference>
<dbReference type="VEuPathDB" id="VectorBase:HLOH_057665"/>
<accession>A0A9J6FFW3</accession>
<reference evidence="1 2" key="1">
    <citation type="journal article" date="2020" name="Cell">
        <title>Large-Scale Comparative Analyses of Tick Genomes Elucidate Their Genetic Diversity and Vector Capacities.</title>
        <authorList>
            <consortium name="Tick Genome and Microbiome Consortium (TIGMIC)"/>
            <person name="Jia N."/>
            <person name="Wang J."/>
            <person name="Shi W."/>
            <person name="Du L."/>
            <person name="Sun Y."/>
            <person name="Zhan W."/>
            <person name="Jiang J.F."/>
            <person name="Wang Q."/>
            <person name="Zhang B."/>
            <person name="Ji P."/>
            <person name="Bell-Sakyi L."/>
            <person name="Cui X.M."/>
            <person name="Yuan T.T."/>
            <person name="Jiang B.G."/>
            <person name="Yang W.F."/>
            <person name="Lam T.T."/>
            <person name="Chang Q.C."/>
            <person name="Ding S.J."/>
            <person name="Wang X.J."/>
            <person name="Zhu J.G."/>
            <person name="Ruan X.D."/>
            <person name="Zhao L."/>
            <person name="Wei J.T."/>
            <person name="Ye R.Z."/>
            <person name="Que T.C."/>
            <person name="Du C.H."/>
            <person name="Zhou Y.H."/>
            <person name="Cheng J.X."/>
            <person name="Dai P.F."/>
            <person name="Guo W.B."/>
            <person name="Han X.H."/>
            <person name="Huang E.J."/>
            <person name="Li L.F."/>
            <person name="Wei W."/>
            <person name="Gao Y.C."/>
            <person name="Liu J.Z."/>
            <person name="Shao H.Z."/>
            <person name="Wang X."/>
            <person name="Wang C.C."/>
            <person name="Yang T.C."/>
            <person name="Huo Q.B."/>
            <person name="Li W."/>
            <person name="Chen H.Y."/>
            <person name="Chen S.E."/>
            <person name="Zhou L.G."/>
            <person name="Ni X.B."/>
            <person name="Tian J.H."/>
            <person name="Sheng Y."/>
            <person name="Liu T."/>
            <person name="Pan Y.S."/>
            <person name="Xia L.Y."/>
            <person name="Li J."/>
            <person name="Zhao F."/>
            <person name="Cao W.C."/>
        </authorList>
    </citation>
    <scope>NUCLEOTIDE SEQUENCE [LARGE SCALE GENOMIC DNA]</scope>
    <source>
        <strain evidence="1">HaeL-2018</strain>
    </source>
</reference>
<dbReference type="EMBL" id="JABSTR010000003">
    <property type="protein sequence ID" value="KAH9365206.1"/>
    <property type="molecule type" value="Genomic_DNA"/>
</dbReference>
<keyword evidence="2" id="KW-1185">Reference proteome</keyword>
<organism evidence="1 2">
    <name type="scientific">Haemaphysalis longicornis</name>
    <name type="common">Bush tick</name>
    <dbReference type="NCBI Taxonomy" id="44386"/>
    <lineage>
        <taxon>Eukaryota</taxon>
        <taxon>Metazoa</taxon>
        <taxon>Ecdysozoa</taxon>
        <taxon>Arthropoda</taxon>
        <taxon>Chelicerata</taxon>
        <taxon>Arachnida</taxon>
        <taxon>Acari</taxon>
        <taxon>Parasitiformes</taxon>
        <taxon>Ixodida</taxon>
        <taxon>Ixodoidea</taxon>
        <taxon>Ixodidae</taxon>
        <taxon>Haemaphysalinae</taxon>
        <taxon>Haemaphysalis</taxon>
    </lineage>
</organism>
<evidence type="ECO:0000313" key="1">
    <source>
        <dbReference type="EMBL" id="KAH9365206.1"/>
    </source>
</evidence>
<sequence>MLCNDLTVPTRMDTSVTRYTIADLTFARNAPQLTGETLPDTLSSDRFIIKLTLSHPVGRRRIGTAKLTK</sequence>
<protein>
    <submittedName>
        <fullName evidence="1">Uncharacterized protein</fullName>
    </submittedName>
</protein>
<dbReference type="AlphaFoldDB" id="A0A9J6FFW3"/>